<dbReference type="SUPFAM" id="SSF48452">
    <property type="entry name" value="TPR-like"/>
    <property type="match status" value="1"/>
</dbReference>
<keyword evidence="3" id="KW-1185">Reference proteome</keyword>
<protein>
    <submittedName>
        <fullName evidence="2">Tetratricopeptide repeat protein</fullName>
    </submittedName>
</protein>
<dbReference type="Proteomes" id="UP001551584">
    <property type="component" value="Unassembled WGS sequence"/>
</dbReference>
<evidence type="ECO:0000259" key="1">
    <source>
        <dbReference type="Pfam" id="PF12688"/>
    </source>
</evidence>
<dbReference type="EMBL" id="JBEZNA010000033">
    <property type="protein sequence ID" value="MEU9578703.1"/>
    <property type="molecule type" value="Genomic_DNA"/>
</dbReference>
<gene>
    <name evidence="2" type="ORF">AB0D95_15805</name>
</gene>
<sequence>MRKAVTAGAAPDDDGRLADAVRLREAGERQEARRRLPALAAEFPGDARIAYQTAWAHDVLGLEAQAVPFYERAVSLPGLPEQDRRGALLGLGSTYRVLGRRADAVRTLRQGVEEFPDDGGLRAFLALALHDAGEHREATALLLRLLAATSADPGVRAHRRAIEFYAADLDATV</sequence>
<comment type="caution">
    <text evidence="2">The sequence shown here is derived from an EMBL/GenBank/DDBJ whole genome shotgun (WGS) entry which is preliminary data.</text>
</comment>
<accession>A0ABV3ERG2</accession>
<organism evidence="2 3">
    <name type="scientific">Streptomyces chilikensis</name>
    <dbReference type="NCBI Taxonomy" id="1194079"/>
    <lineage>
        <taxon>Bacteria</taxon>
        <taxon>Bacillati</taxon>
        <taxon>Actinomycetota</taxon>
        <taxon>Actinomycetes</taxon>
        <taxon>Kitasatosporales</taxon>
        <taxon>Streptomycetaceae</taxon>
        <taxon>Streptomyces</taxon>
    </lineage>
</organism>
<feature type="domain" description="Tetratrico peptide repeat group 5" evidence="1">
    <location>
        <begin position="49"/>
        <end position="169"/>
    </location>
</feature>
<dbReference type="Gene3D" id="1.25.40.10">
    <property type="entry name" value="Tetratricopeptide repeat domain"/>
    <property type="match status" value="1"/>
</dbReference>
<name>A0ABV3ERG2_9ACTN</name>
<proteinExistence type="predicted"/>
<dbReference type="RefSeq" id="WP_359273032.1">
    <property type="nucleotide sequence ID" value="NZ_JBEZNA010000033.1"/>
</dbReference>
<reference evidence="2 3" key="1">
    <citation type="submission" date="2024-06" db="EMBL/GenBank/DDBJ databases">
        <title>The Natural Products Discovery Center: Release of the First 8490 Sequenced Strains for Exploring Actinobacteria Biosynthetic Diversity.</title>
        <authorList>
            <person name="Kalkreuter E."/>
            <person name="Kautsar S.A."/>
            <person name="Yang D."/>
            <person name="Bader C.D."/>
            <person name="Teijaro C.N."/>
            <person name="Fluegel L."/>
            <person name="Davis C.M."/>
            <person name="Simpson J.R."/>
            <person name="Lauterbach L."/>
            <person name="Steele A.D."/>
            <person name="Gui C."/>
            <person name="Meng S."/>
            <person name="Li G."/>
            <person name="Viehrig K."/>
            <person name="Ye F."/>
            <person name="Su P."/>
            <person name="Kiefer A.F."/>
            <person name="Nichols A."/>
            <person name="Cepeda A.J."/>
            <person name="Yan W."/>
            <person name="Fan B."/>
            <person name="Jiang Y."/>
            <person name="Adhikari A."/>
            <person name="Zheng C.-J."/>
            <person name="Schuster L."/>
            <person name="Cowan T.M."/>
            <person name="Smanski M.J."/>
            <person name="Chevrette M.G."/>
            <person name="De Carvalho L.P.S."/>
            <person name="Shen B."/>
        </authorList>
    </citation>
    <scope>NUCLEOTIDE SEQUENCE [LARGE SCALE GENOMIC DNA]</scope>
    <source>
        <strain evidence="2 3">NPDC048117</strain>
    </source>
</reference>
<dbReference type="InterPro" id="IPR011990">
    <property type="entry name" value="TPR-like_helical_dom_sf"/>
</dbReference>
<dbReference type="InterPro" id="IPR041656">
    <property type="entry name" value="TPR_5"/>
</dbReference>
<dbReference type="Pfam" id="PF12688">
    <property type="entry name" value="TPR_5"/>
    <property type="match status" value="1"/>
</dbReference>
<evidence type="ECO:0000313" key="2">
    <source>
        <dbReference type="EMBL" id="MEU9578703.1"/>
    </source>
</evidence>
<evidence type="ECO:0000313" key="3">
    <source>
        <dbReference type="Proteomes" id="UP001551584"/>
    </source>
</evidence>